<sequence>MAEFSLFFEYHKNKDFNSALPHGWNVINENPEPFIRYKIFTRMEEALFFMHDSVATTDEEKYQIADTTLFLYEKAIQYEEDKKSYYLARKAFVIENWTDQPVEAAITAYEEALADDPNLDTFYQDRLGILYTREATDENGYKLKALDLYSKLSEADPSNPTWVSRIENLAEDMDELVDITYRAWQLDKDNMEKAWKFSSTAMRNQNFEKAIEGLEFLVQKSPDVINYWNQLATAYQRLDITSKSIEAYKKLIELQRDNAEHYVNLAVMYKNQGQLAASRSFLQRAMEVNPGWDYPYYIEGTLYEQAARSCGFDFMDKLVYLLAVQTYRKAATMGGSYGSTARERVSALANSIPSQEDYFFRKIKSGDSIQIEGKCYDWINKSVIIP</sequence>
<proteinExistence type="predicted"/>
<name>A0A0W8FWX3_9ZZZZ</name>
<accession>A0A0W8FWX3</accession>
<organism evidence="1">
    <name type="scientific">hydrocarbon metagenome</name>
    <dbReference type="NCBI Taxonomy" id="938273"/>
    <lineage>
        <taxon>unclassified sequences</taxon>
        <taxon>metagenomes</taxon>
        <taxon>ecological metagenomes</taxon>
    </lineage>
</organism>
<dbReference type="SMART" id="SM00028">
    <property type="entry name" value="TPR"/>
    <property type="match status" value="2"/>
</dbReference>
<reference evidence="1" key="1">
    <citation type="journal article" date="2015" name="Proc. Natl. Acad. Sci. U.S.A.">
        <title>Networks of energetic and metabolic interactions define dynamics in microbial communities.</title>
        <authorList>
            <person name="Embree M."/>
            <person name="Liu J.K."/>
            <person name="Al-Bassam M.M."/>
            <person name="Zengler K."/>
        </authorList>
    </citation>
    <scope>NUCLEOTIDE SEQUENCE</scope>
</reference>
<dbReference type="Gene3D" id="1.25.40.10">
    <property type="entry name" value="Tetratricopeptide repeat domain"/>
    <property type="match status" value="1"/>
</dbReference>
<dbReference type="PROSITE" id="PS50005">
    <property type="entry name" value="TPR"/>
    <property type="match status" value="2"/>
</dbReference>
<dbReference type="InterPro" id="IPR019734">
    <property type="entry name" value="TPR_rpt"/>
</dbReference>
<evidence type="ECO:0000313" key="1">
    <source>
        <dbReference type="EMBL" id="KUG25266.1"/>
    </source>
</evidence>
<dbReference type="InterPro" id="IPR011990">
    <property type="entry name" value="TPR-like_helical_dom_sf"/>
</dbReference>
<protein>
    <submittedName>
        <fullName evidence="1">Tpr domain protein</fullName>
    </submittedName>
</protein>
<dbReference type="PANTHER" id="PTHR12558">
    <property type="entry name" value="CELL DIVISION CYCLE 16,23,27"/>
    <property type="match status" value="1"/>
</dbReference>
<dbReference type="AlphaFoldDB" id="A0A0W8FWX3"/>
<dbReference type="Pfam" id="PF13431">
    <property type="entry name" value="TPR_17"/>
    <property type="match status" value="1"/>
</dbReference>
<dbReference type="EMBL" id="LNQE01000730">
    <property type="protein sequence ID" value="KUG25266.1"/>
    <property type="molecule type" value="Genomic_DNA"/>
</dbReference>
<dbReference type="SUPFAM" id="SSF48452">
    <property type="entry name" value="TPR-like"/>
    <property type="match status" value="1"/>
</dbReference>
<gene>
    <name evidence="1" type="ORF">ASZ90_004910</name>
</gene>
<comment type="caution">
    <text evidence="1">The sequence shown here is derived from an EMBL/GenBank/DDBJ whole genome shotgun (WGS) entry which is preliminary data.</text>
</comment>
<dbReference type="PANTHER" id="PTHR12558:SF13">
    <property type="entry name" value="CELL DIVISION CYCLE PROTEIN 27 HOMOLOG"/>
    <property type="match status" value="1"/>
</dbReference>